<dbReference type="SUPFAM" id="SSF47413">
    <property type="entry name" value="lambda repressor-like DNA-binding domains"/>
    <property type="match status" value="1"/>
</dbReference>
<proteinExistence type="predicted"/>
<evidence type="ECO:0000313" key="3">
    <source>
        <dbReference type="Proteomes" id="UP000192738"/>
    </source>
</evidence>
<feature type="domain" description="HTH cro/C1-type" evidence="1">
    <location>
        <begin position="15"/>
        <end position="50"/>
    </location>
</feature>
<keyword evidence="3" id="KW-1185">Reference proteome</keyword>
<dbReference type="AlphaFoldDB" id="A0A1W2AUV6"/>
<name>A0A1W2AUV6_9FIRM</name>
<dbReference type="Gene3D" id="1.10.260.40">
    <property type="entry name" value="lambda repressor-like DNA-binding domains"/>
    <property type="match status" value="1"/>
</dbReference>
<dbReference type="Proteomes" id="UP000192738">
    <property type="component" value="Unassembled WGS sequence"/>
</dbReference>
<dbReference type="InterPro" id="IPR010982">
    <property type="entry name" value="Lambda_DNA-bd_dom_sf"/>
</dbReference>
<protein>
    <submittedName>
        <fullName evidence="2">Helix-turn-helix</fullName>
    </submittedName>
</protein>
<dbReference type="GO" id="GO:0003677">
    <property type="term" value="F:DNA binding"/>
    <property type="evidence" value="ECO:0007669"/>
    <property type="project" value="InterPro"/>
</dbReference>
<accession>A0A1W2AUV6</accession>
<dbReference type="STRING" id="112901.SAMN04488500_106129"/>
<dbReference type="CDD" id="cd00093">
    <property type="entry name" value="HTH_XRE"/>
    <property type="match status" value="1"/>
</dbReference>
<evidence type="ECO:0000313" key="2">
    <source>
        <dbReference type="EMBL" id="SMC64310.1"/>
    </source>
</evidence>
<gene>
    <name evidence="2" type="ORF">SAMN04488500_106129</name>
</gene>
<dbReference type="InterPro" id="IPR001387">
    <property type="entry name" value="Cro/C1-type_HTH"/>
</dbReference>
<evidence type="ECO:0000259" key="1">
    <source>
        <dbReference type="PROSITE" id="PS50943"/>
    </source>
</evidence>
<dbReference type="RefSeq" id="WP_084575341.1">
    <property type="nucleotide sequence ID" value="NZ_CP155572.1"/>
</dbReference>
<organism evidence="2 3">
    <name type="scientific">Sporomusa malonica</name>
    <dbReference type="NCBI Taxonomy" id="112901"/>
    <lineage>
        <taxon>Bacteria</taxon>
        <taxon>Bacillati</taxon>
        <taxon>Bacillota</taxon>
        <taxon>Negativicutes</taxon>
        <taxon>Selenomonadales</taxon>
        <taxon>Sporomusaceae</taxon>
        <taxon>Sporomusa</taxon>
    </lineage>
</organism>
<dbReference type="PROSITE" id="PS50943">
    <property type="entry name" value="HTH_CROC1"/>
    <property type="match status" value="1"/>
</dbReference>
<reference evidence="2 3" key="1">
    <citation type="submission" date="2017-04" db="EMBL/GenBank/DDBJ databases">
        <authorList>
            <person name="Afonso C.L."/>
            <person name="Miller P.J."/>
            <person name="Scott M.A."/>
            <person name="Spackman E."/>
            <person name="Goraichik I."/>
            <person name="Dimitrov K.M."/>
            <person name="Suarez D.L."/>
            <person name="Swayne D.E."/>
        </authorList>
    </citation>
    <scope>NUCLEOTIDE SEQUENCE [LARGE SCALE GENOMIC DNA]</scope>
    <source>
        <strain evidence="2 3">DSM 5090</strain>
    </source>
</reference>
<dbReference type="EMBL" id="FWXI01000006">
    <property type="protein sequence ID" value="SMC64310.1"/>
    <property type="molecule type" value="Genomic_DNA"/>
</dbReference>
<sequence length="129" mass="14683">MEDNNISQYALGKNGVSQSTINGILSKGKSPTQRTIKKIYKALGVTAPESIDNKKEVAEWLPLVLEEMDNLDDLTEKEKVTRNSIKNMTSNEQRESFLFFYEKYQKLSIEHRQALDLIVKSLPSSDSDK</sequence>
<dbReference type="Pfam" id="PF01381">
    <property type="entry name" value="HTH_3"/>
    <property type="match status" value="1"/>
</dbReference>